<evidence type="ECO:0008006" key="3">
    <source>
        <dbReference type="Google" id="ProtNLM"/>
    </source>
</evidence>
<comment type="caution">
    <text evidence="1">The sequence shown here is derived from an EMBL/GenBank/DDBJ whole genome shotgun (WGS) entry which is preliminary data.</text>
</comment>
<organism evidence="1 2">
    <name type="scientific">Xanthomonas axonopodis pv. melhusii</name>
    <dbReference type="NCBI Taxonomy" id="487834"/>
    <lineage>
        <taxon>Bacteria</taxon>
        <taxon>Pseudomonadati</taxon>
        <taxon>Pseudomonadota</taxon>
        <taxon>Gammaproteobacteria</taxon>
        <taxon>Lysobacterales</taxon>
        <taxon>Lysobacteraceae</taxon>
        <taxon>Xanthomonas</taxon>
    </lineage>
</organism>
<name>A0A1T1NT77_9XANT</name>
<dbReference type="AlphaFoldDB" id="A0A1T1NT77"/>
<protein>
    <recommendedName>
        <fullName evidence="3">Flagellar basal body rod protein FlgB</fullName>
    </recommendedName>
</protein>
<sequence length="125" mass="13253">MSQDLTVDAVRMALSLNKLKAEVTSWNIANASSPDAPVFVIDHSRTDRVLNAAAGASPDDVAALLGNPDSPTLAIVDQRYDRERASLDDLVAESVSAGLNYQALTESLSRHFGLMRLAVTGRSGA</sequence>
<gene>
    <name evidence="1" type="ORF">Xmlh_19285</name>
</gene>
<reference evidence="1 2" key="1">
    <citation type="submission" date="2015-12" db="EMBL/GenBank/DDBJ databases">
        <authorList>
            <person name="Shamseldin A."/>
            <person name="Moawad H."/>
            <person name="Abd El-Rahim W.M."/>
            <person name="Sadowsky M.J."/>
        </authorList>
    </citation>
    <scope>NUCLEOTIDE SEQUENCE [LARGE SCALE GENOMIC DNA]</scope>
    <source>
        <strain evidence="1 2">LMG9050</strain>
    </source>
</reference>
<dbReference type="EMBL" id="LOJW01000050">
    <property type="protein sequence ID" value="OOW66416.1"/>
    <property type="molecule type" value="Genomic_DNA"/>
</dbReference>
<proteinExistence type="predicted"/>
<dbReference type="RefSeq" id="WP_005932831.1">
    <property type="nucleotide sequence ID" value="NZ_LOJW01000050.1"/>
</dbReference>
<dbReference type="Proteomes" id="UP000190559">
    <property type="component" value="Unassembled WGS sequence"/>
</dbReference>
<evidence type="ECO:0000313" key="2">
    <source>
        <dbReference type="Proteomes" id="UP000190559"/>
    </source>
</evidence>
<evidence type="ECO:0000313" key="1">
    <source>
        <dbReference type="EMBL" id="OOW66416.1"/>
    </source>
</evidence>
<accession>A0A1T1NT77</accession>